<proteinExistence type="predicted"/>
<dbReference type="InterPro" id="IPR019648">
    <property type="entry name" value="YebY"/>
</dbReference>
<dbReference type="AlphaFoldDB" id="A0A511UQW9"/>
<evidence type="ECO:0000313" key="1">
    <source>
        <dbReference type="EMBL" id="GEN28975.1"/>
    </source>
</evidence>
<dbReference type="EMBL" id="BJXV01000014">
    <property type="protein sequence ID" value="GEN28975.1"/>
    <property type="molecule type" value="Genomic_DNA"/>
</dbReference>
<dbReference type="RefSeq" id="WP_170243516.1">
    <property type="nucleotide sequence ID" value="NZ_BJXV01000014.1"/>
</dbReference>
<evidence type="ECO:0000313" key="2">
    <source>
        <dbReference type="Proteomes" id="UP000321303"/>
    </source>
</evidence>
<comment type="caution">
    <text evidence="1">The sequence shown here is derived from an EMBL/GenBank/DDBJ whole genome shotgun (WGS) entry which is preliminary data.</text>
</comment>
<dbReference type="Proteomes" id="UP000321303">
    <property type="component" value="Unassembled WGS sequence"/>
</dbReference>
<protein>
    <recommendedName>
        <fullName evidence="3">DUF2511 domain-containing protein</fullName>
    </recommendedName>
</protein>
<dbReference type="PROSITE" id="PS51257">
    <property type="entry name" value="PROKAR_LIPOPROTEIN"/>
    <property type="match status" value="1"/>
</dbReference>
<gene>
    <name evidence="1" type="ORF">HVA01_26210</name>
</gene>
<name>A0A511UQW9_9GAMM</name>
<reference evidence="1 2" key="1">
    <citation type="submission" date="2019-07" db="EMBL/GenBank/DDBJ databases">
        <title>Whole genome shotgun sequence of Halomonas variabilis NBRC 102410.</title>
        <authorList>
            <person name="Hosoyama A."/>
            <person name="Uohara A."/>
            <person name="Ohji S."/>
            <person name="Ichikawa N."/>
        </authorList>
    </citation>
    <scope>NUCLEOTIDE SEQUENCE [LARGE SCALE GENOMIC DNA]</scope>
    <source>
        <strain evidence="1 2">NBRC 102410</strain>
    </source>
</reference>
<dbReference type="Pfam" id="PF10709">
    <property type="entry name" value="DUF2511"/>
    <property type="match status" value="1"/>
</dbReference>
<keyword evidence="2" id="KW-1185">Reference proteome</keyword>
<organism evidence="1 2">
    <name type="scientific">Halovibrio variabilis</name>
    <dbReference type="NCBI Taxonomy" id="31910"/>
    <lineage>
        <taxon>Bacteria</taxon>
        <taxon>Pseudomonadati</taxon>
        <taxon>Pseudomonadota</taxon>
        <taxon>Gammaproteobacteria</taxon>
        <taxon>Oceanospirillales</taxon>
        <taxon>Halomonadaceae</taxon>
        <taxon>Halovibrio</taxon>
    </lineage>
</organism>
<evidence type="ECO:0008006" key="3">
    <source>
        <dbReference type="Google" id="ProtNLM"/>
    </source>
</evidence>
<accession>A0A511UQW9</accession>
<sequence>MNIRTTLIVVILFALSGCGQSSSSGLEVSKGEFGESWPFTVESGVVDCVDGQAAIFKTGGTSYQLNGFARSSGYAPIDPIWRENPEIPGVRVNIGSMIDLALEQC</sequence>